<sequence length="101" mass="10539">MPQPFTRCSPRTILTAVVPELAGRVKAVAFDAETGRLDVAPDLPAANERVSGANVRALHVLAPAPVEAGPATAAAKPAPQLPPQATPVQRLDPPECYREAI</sequence>
<proteinExistence type="predicted"/>
<dbReference type="EMBL" id="CP109491">
    <property type="protein sequence ID" value="WUX41804.1"/>
    <property type="molecule type" value="Genomic_DNA"/>
</dbReference>
<evidence type="ECO:0000313" key="3">
    <source>
        <dbReference type="Proteomes" id="UP001431926"/>
    </source>
</evidence>
<evidence type="ECO:0000256" key="1">
    <source>
        <dbReference type="SAM" id="MobiDB-lite"/>
    </source>
</evidence>
<accession>A0ABZ1ZSQ5</accession>
<reference evidence="2" key="1">
    <citation type="submission" date="2022-10" db="EMBL/GenBank/DDBJ databases">
        <title>The complete genomes of actinobacterial strains from the NBC collection.</title>
        <authorList>
            <person name="Joergensen T.S."/>
            <person name="Alvarez Arevalo M."/>
            <person name="Sterndorff E.B."/>
            <person name="Faurdal D."/>
            <person name="Vuksanovic O."/>
            <person name="Mourched A.-S."/>
            <person name="Charusanti P."/>
            <person name="Shaw S."/>
            <person name="Blin K."/>
            <person name="Weber T."/>
        </authorList>
    </citation>
    <scope>NUCLEOTIDE SEQUENCE</scope>
    <source>
        <strain evidence="2">NBC_01436</strain>
    </source>
</reference>
<keyword evidence="3" id="KW-1185">Reference proteome</keyword>
<name>A0ABZ1ZSQ5_STRAQ</name>
<dbReference type="Proteomes" id="UP001431926">
    <property type="component" value="Chromosome"/>
</dbReference>
<evidence type="ECO:0000313" key="2">
    <source>
        <dbReference type="EMBL" id="WUX41804.1"/>
    </source>
</evidence>
<dbReference type="RefSeq" id="WP_329359837.1">
    <property type="nucleotide sequence ID" value="NZ_CP109490.1"/>
</dbReference>
<organism evidence="2 3">
    <name type="scientific">Streptomyces anulatus</name>
    <name type="common">Streptomyces chrysomallus</name>
    <dbReference type="NCBI Taxonomy" id="1892"/>
    <lineage>
        <taxon>Bacteria</taxon>
        <taxon>Bacillati</taxon>
        <taxon>Actinomycetota</taxon>
        <taxon>Actinomycetes</taxon>
        <taxon>Kitasatosporales</taxon>
        <taxon>Streptomycetaceae</taxon>
        <taxon>Streptomyces</taxon>
    </lineage>
</organism>
<feature type="region of interest" description="Disordered" evidence="1">
    <location>
        <begin position="69"/>
        <end position="101"/>
    </location>
</feature>
<protein>
    <submittedName>
        <fullName evidence="2">Uncharacterized protein</fullName>
    </submittedName>
</protein>
<feature type="compositionally biased region" description="Low complexity" evidence="1">
    <location>
        <begin position="69"/>
        <end position="78"/>
    </location>
</feature>
<gene>
    <name evidence="2" type="ORF">OG367_38755</name>
</gene>
<feature type="compositionally biased region" description="Basic and acidic residues" evidence="1">
    <location>
        <begin position="92"/>
        <end position="101"/>
    </location>
</feature>